<dbReference type="EMBL" id="VUMG01000002">
    <property type="protein sequence ID" value="MSS45326.1"/>
    <property type="molecule type" value="Genomic_DNA"/>
</dbReference>
<keyword evidence="1" id="KW-0812">Transmembrane</keyword>
<name>A0A7K0J5W5_9ACTN</name>
<dbReference type="RefSeq" id="WP_154562470.1">
    <property type="nucleotide sequence ID" value="NZ_VUMG01000002.1"/>
</dbReference>
<evidence type="ECO:0000313" key="2">
    <source>
        <dbReference type="EMBL" id="MSS45326.1"/>
    </source>
</evidence>
<comment type="caution">
    <text evidence="2">The sequence shown here is derived from an EMBL/GenBank/DDBJ whole genome shotgun (WGS) entry which is preliminary data.</text>
</comment>
<keyword evidence="3" id="KW-1185">Reference proteome</keyword>
<accession>A0A7K0J5W5</accession>
<sequence>MPDENFDPAASGKDRKGPGCLAAVSLIVIIIVVFASCGGGDKHRGYELSDFNVELDSKSVCEDAVRNQLNAPSTAKFSHEKVSINAESKSTDVWKANVTGVVEAENQLGGRVSRAWACSATVDSHGQAKGDATLVE</sequence>
<evidence type="ECO:0000256" key="1">
    <source>
        <dbReference type="SAM" id="Phobius"/>
    </source>
</evidence>
<organism evidence="2 3">
    <name type="scientific">Cutibacterium porci</name>
    <dbReference type="NCBI Taxonomy" id="2605781"/>
    <lineage>
        <taxon>Bacteria</taxon>
        <taxon>Bacillati</taxon>
        <taxon>Actinomycetota</taxon>
        <taxon>Actinomycetes</taxon>
        <taxon>Propionibacteriales</taxon>
        <taxon>Propionibacteriaceae</taxon>
        <taxon>Cutibacterium</taxon>
    </lineage>
</organism>
<keyword evidence="1" id="KW-0472">Membrane</keyword>
<keyword evidence="1" id="KW-1133">Transmembrane helix</keyword>
<reference evidence="2 3" key="1">
    <citation type="submission" date="2019-08" db="EMBL/GenBank/DDBJ databases">
        <title>In-depth cultivation of the pig gut microbiome towards novel bacterial diversity and tailored functional studies.</title>
        <authorList>
            <person name="Wylensek D."/>
            <person name="Hitch T.C.A."/>
            <person name="Clavel T."/>
        </authorList>
    </citation>
    <scope>NUCLEOTIDE SEQUENCE [LARGE SCALE GENOMIC DNA]</scope>
    <source>
        <strain evidence="2 3">WCA-380-WT-3A</strain>
    </source>
</reference>
<proteinExistence type="predicted"/>
<dbReference type="AlphaFoldDB" id="A0A7K0J5W5"/>
<protein>
    <submittedName>
        <fullName evidence="2">Uncharacterized protein</fullName>
    </submittedName>
</protein>
<evidence type="ECO:0000313" key="3">
    <source>
        <dbReference type="Proteomes" id="UP000466104"/>
    </source>
</evidence>
<dbReference type="Proteomes" id="UP000466104">
    <property type="component" value="Unassembled WGS sequence"/>
</dbReference>
<gene>
    <name evidence="2" type="ORF">FYJ43_04540</name>
</gene>
<feature type="transmembrane region" description="Helical" evidence="1">
    <location>
        <begin position="20"/>
        <end position="39"/>
    </location>
</feature>